<keyword evidence="3 4" id="KW-0687">Ribonucleoprotein</keyword>
<name>J7G3A8_9CRYP</name>
<accession>J7G3A8</accession>
<dbReference type="GO" id="GO:1990904">
    <property type="term" value="C:ribonucleoprotein complex"/>
    <property type="evidence" value="ECO:0007669"/>
    <property type="project" value="UniProtKB-KW"/>
</dbReference>
<keyword evidence="2 4" id="KW-0689">Ribosomal protein</keyword>
<dbReference type="PROSITE" id="PS01193">
    <property type="entry name" value="RIBOSOMAL_S8E"/>
    <property type="match status" value="1"/>
</dbReference>
<comment type="similarity">
    <text evidence="1 4">Belongs to the eukaryotic ribosomal protein eS8 family.</text>
</comment>
<dbReference type="InterPro" id="IPR001047">
    <property type="entry name" value="Ribosomal_eS8"/>
</dbReference>
<dbReference type="InterPro" id="IPR022309">
    <property type="entry name" value="Ribosomal_Se8/biogenesis_NSA2"/>
</dbReference>
<dbReference type="Gene3D" id="3.10.290.70">
    <property type="match status" value="2"/>
</dbReference>
<sequence>MGISRDILHKKKSTGGKKRIWRKKRKHELGRPSANTKIGNKQISLIRVRGGNIKKRALKLDQGNFSLISSSVTRKARIISVAYNATNNELVRTNTLVKGSIIFIDSTPFKTWHEKNTQTSAKRLDISKFEAWPIYPCDWNSLTKPEKNARREKRAAVYKDLEQRALETKKEEKAIAKKFQNISDEEFFVHITGENPSSPKRKIETKKIKKIRRGTEYRIRKAEKKREHWKRYAKKVDFRNFYTDANTCEEKQQISIKLRIDRKRFFDNIVNIEKVRENYNSYLLKHSNKKKKYNEEKKLPTLSLLTRLSSYFDPNIRLELTSPGYSRYNYHYLHSGKLLARICSRPGQTGRSDGYVLEQSELRFYLKKMNKKIKF</sequence>
<dbReference type="PANTHER" id="PTHR10394">
    <property type="entry name" value="40S RIBOSOMAL PROTEIN S8"/>
    <property type="match status" value="1"/>
</dbReference>
<organism evidence="6 7">
    <name type="scientific">Chroomonas mesostigmatica CCMP1168</name>
    <dbReference type="NCBI Taxonomy" id="1195612"/>
    <lineage>
        <taxon>Eukaryota</taxon>
        <taxon>Cryptophyceae</taxon>
        <taxon>Pyrenomonadales</taxon>
        <taxon>Chroomonadaceae</taxon>
        <taxon>Chroomonas</taxon>
    </lineage>
</organism>
<dbReference type="EMBL" id="CP003681">
    <property type="protein sequence ID" value="AFP65529.1"/>
    <property type="molecule type" value="Genomic_DNA"/>
</dbReference>
<evidence type="ECO:0000313" key="6">
    <source>
        <dbReference type="EMBL" id="AFP65529.1"/>
    </source>
</evidence>
<evidence type="ECO:0000313" key="7">
    <source>
        <dbReference type="Proteomes" id="UP000243348"/>
    </source>
</evidence>
<protein>
    <recommendedName>
        <fullName evidence="4">40S ribosomal protein S8</fullName>
    </recommendedName>
</protein>
<evidence type="ECO:0000256" key="4">
    <source>
        <dbReference type="RuleBase" id="RU000669"/>
    </source>
</evidence>
<dbReference type="GO" id="GO:0006412">
    <property type="term" value="P:translation"/>
    <property type="evidence" value="ECO:0007669"/>
    <property type="project" value="InterPro"/>
</dbReference>
<evidence type="ECO:0000256" key="1">
    <source>
        <dbReference type="ARBA" id="ARBA00005257"/>
    </source>
</evidence>
<dbReference type="NCBIfam" id="TIGR00307">
    <property type="entry name" value="eS8"/>
    <property type="match status" value="1"/>
</dbReference>
<gene>
    <name evidence="6" type="primary">rps8</name>
    <name evidence="6" type="ORF">CMESO_362</name>
</gene>
<dbReference type="Pfam" id="PF01201">
    <property type="entry name" value="Ribosomal_S8e"/>
    <property type="match status" value="1"/>
</dbReference>
<feature type="region of interest" description="Disordered" evidence="5">
    <location>
        <begin position="1"/>
        <end position="34"/>
    </location>
</feature>
<dbReference type="AlphaFoldDB" id="J7G3A8"/>
<dbReference type="CDD" id="cd11382">
    <property type="entry name" value="Ribosomal_S8e"/>
    <property type="match status" value="1"/>
</dbReference>
<proteinExistence type="inferred from homology"/>
<evidence type="ECO:0000256" key="2">
    <source>
        <dbReference type="ARBA" id="ARBA00022980"/>
    </source>
</evidence>
<keyword evidence="6" id="KW-0542">Nucleomorph</keyword>
<dbReference type="InterPro" id="IPR018283">
    <property type="entry name" value="Ribosomal_eS8_CS"/>
</dbReference>
<evidence type="ECO:0000256" key="3">
    <source>
        <dbReference type="ARBA" id="ARBA00023274"/>
    </source>
</evidence>
<geneLocation type="nucleomorph" evidence="6"/>
<dbReference type="GO" id="GO:0003735">
    <property type="term" value="F:structural constituent of ribosome"/>
    <property type="evidence" value="ECO:0007669"/>
    <property type="project" value="InterPro"/>
</dbReference>
<evidence type="ECO:0000256" key="5">
    <source>
        <dbReference type="SAM" id="MobiDB-lite"/>
    </source>
</evidence>
<feature type="compositionally biased region" description="Basic residues" evidence="5">
    <location>
        <begin position="8"/>
        <end position="28"/>
    </location>
</feature>
<reference evidence="6 7" key="1">
    <citation type="journal article" date="2012" name="Genome Biol. Evol.">
        <title>Nucleomorph genome sequence of the cryptophyte alga Chroomonas mesostigmatica CCMP1168 reveals lineage-specific gene loss and genome complexity.</title>
        <authorList>
            <person name="Moore C.E."/>
            <person name="Curtis B."/>
            <person name="Mills T."/>
            <person name="Tanifuji G."/>
            <person name="Archibald J.M."/>
        </authorList>
    </citation>
    <scope>NUCLEOTIDE SEQUENCE [LARGE SCALE GENOMIC DNA]</scope>
    <source>
        <strain evidence="6 7">CCMP1168</strain>
    </source>
</reference>
<dbReference type="Proteomes" id="UP000243348">
    <property type="component" value="Nucleomorph 2"/>
</dbReference>
<dbReference type="GO" id="GO:0005840">
    <property type="term" value="C:ribosome"/>
    <property type="evidence" value="ECO:0007669"/>
    <property type="project" value="UniProtKB-KW"/>
</dbReference>